<feature type="domain" description="Outer membrane channel protein CpnT-like N-terminal" evidence="2">
    <location>
        <begin position="10"/>
        <end position="148"/>
    </location>
</feature>
<name>A0ABU4BMI8_RHOGO</name>
<evidence type="ECO:0000256" key="1">
    <source>
        <dbReference type="SAM" id="Phobius"/>
    </source>
</evidence>
<dbReference type="RefSeq" id="WP_317540501.1">
    <property type="nucleotide sequence ID" value="NZ_JAWLKB010000001.1"/>
</dbReference>
<keyword evidence="4" id="KW-1185">Reference proteome</keyword>
<dbReference type="Pfam" id="PF25547">
    <property type="entry name" value="WXG100_2"/>
    <property type="match status" value="1"/>
</dbReference>
<evidence type="ECO:0000259" key="2">
    <source>
        <dbReference type="Pfam" id="PF25547"/>
    </source>
</evidence>
<keyword evidence="1" id="KW-0812">Transmembrane</keyword>
<keyword evidence="1" id="KW-0472">Membrane</keyword>
<dbReference type="Proteomes" id="UP001185927">
    <property type="component" value="Unassembled WGS sequence"/>
</dbReference>
<evidence type="ECO:0000313" key="3">
    <source>
        <dbReference type="EMBL" id="MDV6265415.1"/>
    </source>
</evidence>
<protein>
    <recommendedName>
        <fullName evidence="2">Outer membrane channel protein CpnT-like N-terminal domain-containing protein</fullName>
    </recommendedName>
</protein>
<organism evidence="3 4">
    <name type="scientific">Rhodococcus globerulus</name>
    <dbReference type="NCBI Taxonomy" id="33008"/>
    <lineage>
        <taxon>Bacteria</taxon>
        <taxon>Bacillati</taxon>
        <taxon>Actinomycetota</taxon>
        <taxon>Actinomycetes</taxon>
        <taxon>Mycobacteriales</taxon>
        <taxon>Nocardiaceae</taxon>
        <taxon>Rhodococcus</taxon>
    </lineage>
</organism>
<evidence type="ECO:0000313" key="4">
    <source>
        <dbReference type="Proteomes" id="UP001185927"/>
    </source>
</evidence>
<accession>A0ABU4BMI8</accession>
<feature type="transmembrane region" description="Helical" evidence="1">
    <location>
        <begin position="109"/>
        <end position="130"/>
    </location>
</feature>
<keyword evidence="1" id="KW-1133">Transmembrane helix</keyword>
<dbReference type="EMBL" id="JAWLKB010000001">
    <property type="protein sequence ID" value="MDV6265415.1"/>
    <property type="molecule type" value="Genomic_DNA"/>
</dbReference>
<reference evidence="3 4" key="1">
    <citation type="submission" date="2023-10" db="EMBL/GenBank/DDBJ databases">
        <title>Development of a sustainable strategy for remediation of hydrocarbon-contaminated territories based on the waste exchange concept.</title>
        <authorList>
            <person name="Krivoruchko A."/>
        </authorList>
    </citation>
    <scope>NUCLEOTIDE SEQUENCE [LARGE SCALE GENOMIC DNA]</scope>
    <source>
        <strain evidence="3 4">IEGM 1203</strain>
    </source>
</reference>
<dbReference type="InterPro" id="IPR057746">
    <property type="entry name" value="CpnT-like_N"/>
</dbReference>
<comment type="caution">
    <text evidence="3">The sequence shown here is derived from an EMBL/GenBank/DDBJ whole genome shotgun (WGS) entry which is preliminary data.</text>
</comment>
<sequence>MGIEIPGYLQAVASVAVGSDWPEGDETSLWRLGDAWTEIADRLTSASMGVDVTLRGVLTAITGETHDSLDAFWQDSGGVADVFDRLIAAATELAESCNATATEIEYTKLAIIAALIALALELAAMAAAAIPTLGLSAVGAGAAEVATAVTVRMLLRQLLTGVLEAAAVEAASAVFSGLAIQLGQITMDHRESVDVGKVVTEGREGFVTGAVDELSTSGGALNWNF</sequence>
<gene>
    <name evidence="3" type="ORF">R3Q16_02300</name>
</gene>
<proteinExistence type="predicted"/>